<reference evidence="1 2" key="1">
    <citation type="submission" date="2020-08" db="EMBL/GenBank/DDBJ databases">
        <title>Genomic Encyclopedia of Type Strains, Phase IV (KMG-V): Genome sequencing to study the core and pangenomes of soil and plant-associated prokaryotes.</title>
        <authorList>
            <person name="Whitman W."/>
        </authorList>
    </citation>
    <scope>NUCLEOTIDE SEQUENCE [LARGE SCALE GENOMIC DNA]</scope>
    <source>
        <strain evidence="1 2">SEMIA 4084</strain>
    </source>
</reference>
<sequence>MGKMTVNLQGPQTVKIIEAWSPQRCLWTEDGLSAMYRADRARHEAWRGAAPKKIEAR</sequence>
<dbReference type="AlphaFoldDB" id="A0A7W8UHI8"/>
<keyword evidence="2" id="KW-1185">Reference proteome</keyword>
<dbReference type="RefSeq" id="WP_018327281.1">
    <property type="nucleotide sequence ID" value="NZ_JACHBK010000020.1"/>
</dbReference>
<evidence type="ECO:0000313" key="1">
    <source>
        <dbReference type="EMBL" id="MBB5539455.1"/>
    </source>
</evidence>
<dbReference type="EMBL" id="JACHBK010000020">
    <property type="protein sequence ID" value="MBB5539455.1"/>
    <property type="molecule type" value="Genomic_DNA"/>
</dbReference>
<organism evidence="1 2">
    <name type="scientific">Rhizobium giardinii</name>
    <dbReference type="NCBI Taxonomy" id="56731"/>
    <lineage>
        <taxon>Bacteria</taxon>
        <taxon>Pseudomonadati</taxon>
        <taxon>Pseudomonadota</taxon>
        <taxon>Alphaproteobacteria</taxon>
        <taxon>Hyphomicrobiales</taxon>
        <taxon>Rhizobiaceae</taxon>
        <taxon>Rhizobium/Agrobacterium group</taxon>
        <taxon>Rhizobium</taxon>
    </lineage>
</organism>
<comment type="caution">
    <text evidence="1">The sequence shown here is derived from an EMBL/GenBank/DDBJ whole genome shotgun (WGS) entry which is preliminary data.</text>
</comment>
<proteinExistence type="predicted"/>
<gene>
    <name evidence="1" type="ORF">GGD55_006205</name>
</gene>
<evidence type="ECO:0000313" key="2">
    <source>
        <dbReference type="Proteomes" id="UP000585507"/>
    </source>
</evidence>
<dbReference type="Proteomes" id="UP000585507">
    <property type="component" value="Unassembled WGS sequence"/>
</dbReference>
<protein>
    <submittedName>
        <fullName evidence="1">Uncharacterized protein</fullName>
    </submittedName>
</protein>
<accession>A0A7W8UHI8</accession>
<name>A0A7W8UHI8_9HYPH</name>